<gene>
    <name evidence="2" type="ORF">FBF37_02700</name>
</gene>
<keyword evidence="1" id="KW-1133">Transmembrane helix</keyword>
<name>A0A4P9A3F7_9BACT</name>
<proteinExistence type="predicted"/>
<keyword evidence="1" id="KW-0472">Membrane</keyword>
<organism evidence="2 3">
    <name type="scientific">Candidatus Nanosynbacter featherlites</name>
    <dbReference type="NCBI Taxonomy" id="2572088"/>
    <lineage>
        <taxon>Bacteria</taxon>
        <taxon>Candidatus Saccharimonadota</taxon>
        <taxon>Candidatus Saccharimonadia</taxon>
        <taxon>Candidatus Nanosynbacterales</taxon>
        <taxon>Candidatus Nanosynbacteraceae</taxon>
        <taxon>Candidatus Nanosynbacter</taxon>
    </lineage>
</organism>
<dbReference type="EMBL" id="CP040004">
    <property type="protein sequence ID" value="QCT42364.1"/>
    <property type="molecule type" value="Genomic_DNA"/>
</dbReference>
<keyword evidence="3" id="KW-1185">Reference proteome</keyword>
<feature type="transmembrane region" description="Helical" evidence="1">
    <location>
        <begin position="21"/>
        <end position="42"/>
    </location>
</feature>
<reference evidence="2 3" key="1">
    <citation type="submission" date="2019-04" db="EMBL/GenBank/DDBJ databases">
        <title>Saccharibacteria TM7 genomes.</title>
        <authorList>
            <person name="Bor B."/>
            <person name="He X."/>
            <person name="Chen T."/>
            <person name="Dewhirst F.E."/>
        </authorList>
    </citation>
    <scope>NUCLEOTIDE SEQUENCE [LARGE SCALE GENOMIC DNA]</scope>
    <source>
        <strain evidence="2 3">BB001</strain>
    </source>
</reference>
<feature type="transmembrane region" description="Helical" evidence="1">
    <location>
        <begin position="70"/>
        <end position="89"/>
    </location>
</feature>
<sequence>MKILSTIFKEEISDYLFNMRAAVFGRLLLTAAVAGLLVWLVATGIDRVILEPIVCKDGANQLLCGNSTMMAGHIATVIMAIMLVPVLILFGIKRPLVVVLAATIALWGVNFWQAHTIVAALIALLTYMVVYASLTWLNRIRGDGAAILLMIVFVILARVVLSL</sequence>
<dbReference type="Proteomes" id="UP000310639">
    <property type="component" value="Chromosome"/>
</dbReference>
<dbReference type="KEGG" id="nft:FBF37_02700"/>
<keyword evidence="1" id="KW-0812">Transmembrane</keyword>
<evidence type="ECO:0000256" key="1">
    <source>
        <dbReference type="SAM" id="Phobius"/>
    </source>
</evidence>
<dbReference type="OrthoDB" id="9785288at2"/>
<protein>
    <submittedName>
        <fullName evidence="2">Uncharacterized protein</fullName>
    </submittedName>
</protein>
<feature type="transmembrane region" description="Helical" evidence="1">
    <location>
        <begin position="118"/>
        <end position="137"/>
    </location>
</feature>
<dbReference type="AlphaFoldDB" id="A0A4P9A3F7"/>
<feature type="transmembrane region" description="Helical" evidence="1">
    <location>
        <begin position="144"/>
        <end position="161"/>
    </location>
</feature>
<accession>A0A4P9A3F7</accession>
<dbReference type="RefSeq" id="WP_138079247.1">
    <property type="nucleotide sequence ID" value="NZ_CP040004.1"/>
</dbReference>
<feature type="transmembrane region" description="Helical" evidence="1">
    <location>
        <begin position="96"/>
        <end position="112"/>
    </location>
</feature>
<evidence type="ECO:0000313" key="3">
    <source>
        <dbReference type="Proteomes" id="UP000310639"/>
    </source>
</evidence>
<evidence type="ECO:0000313" key="2">
    <source>
        <dbReference type="EMBL" id="QCT42364.1"/>
    </source>
</evidence>